<feature type="domain" description="Aldehyde dehydrogenase" evidence="2">
    <location>
        <begin position="19"/>
        <end position="166"/>
    </location>
</feature>
<organism evidence="3">
    <name type="scientific">Talaromyces marneffei PM1</name>
    <dbReference type="NCBI Taxonomy" id="1077442"/>
    <lineage>
        <taxon>Eukaryota</taxon>
        <taxon>Fungi</taxon>
        <taxon>Dikarya</taxon>
        <taxon>Ascomycota</taxon>
        <taxon>Pezizomycotina</taxon>
        <taxon>Eurotiomycetes</taxon>
        <taxon>Eurotiomycetidae</taxon>
        <taxon>Eurotiales</taxon>
        <taxon>Trichocomaceae</taxon>
        <taxon>Talaromyces</taxon>
        <taxon>Talaromyces sect. Talaromyces</taxon>
    </lineage>
</organism>
<evidence type="ECO:0000313" key="3">
    <source>
        <dbReference type="EMBL" id="KFX40788.1"/>
    </source>
</evidence>
<comment type="caution">
    <text evidence="3">The sequence shown here is derived from an EMBL/GenBank/DDBJ whole genome shotgun (WGS) entry which is preliminary data.</text>
</comment>
<dbReference type="InterPro" id="IPR016163">
    <property type="entry name" value="Ald_DH_C"/>
</dbReference>
<dbReference type="Pfam" id="PF00171">
    <property type="entry name" value="Aldedh"/>
    <property type="match status" value="1"/>
</dbReference>
<dbReference type="AlphaFoldDB" id="A0A093X6D7"/>
<dbReference type="SUPFAM" id="SSF53720">
    <property type="entry name" value="ALDH-like"/>
    <property type="match status" value="1"/>
</dbReference>
<keyword evidence="1" id="KW-0472">Membrane</keyword>
<proteinExistence type="predicted"/>
<dbReference type="HOGENOM" id="CLU_023881_0_0_1"/>
<accession>A0A093X6D7</accession>
<reference key="1">
    <citation type="journal article" date="2014" name="PLoS Genet.">
        <title>Signature Gene Expression Reveals Novel Clues to the Molecular Mechanisms of Dimorphic Transition in Penicillium marneffei.</title>
        <authorList>
            <person name="Yang E."/>
            <person name="Wang G."/>
            <person name="Cai J."/>
            <person name="Woo P.C."/>
            <person name="Lau S.K."/>
            <person name="Yuen K.-Y."/>
            <person name="Chow W.-N."/>
            <person name="Lin X."/>
        </authorList>
    </citation>
    <scope>NUCLEOTIDE SEQUENCE [LARGE SCALE GENOMIC DNA]</scope>
    <source>
        <strain>PM1</strain>
    </source>
</reference>
<protein>
    <submittedName>
        <fullName evidence="3">Aldehyde dehydrogenase family 3 member B1</fullName>
    </submittedName>
</protein>
<dbReference type="Gene3D" id="3.40.605.10">
    <property type="entry name" value="Aldehyde Dehydrogenase, Chain A, domain 1"/>
    <property type="match status" value="1"/>
</dbReference>
<name>A0A093X6D7_TALMA</name>
<dbReference type="InterPro" id="IPR015590">
    <property type="entry name" value="Aldehyde_DH_dom"/>
</dbReference>
<dbReference type="GO" id="GO:0016620">
    <property type="term" value="F:oxidoreductase activity, acting on the aldehyde or oxo group of donors, NAD or NADP as acceptor"/>
    <property type="evidence" value="ECO:0007669"/>
    <property type="project" value="InterPro"/>
</dbReference>
<dbReference type="InterPro" id="IPR016161">
    <property type="entry name" value="Ald_DH/histidinol_DH"/>
</dbReference>
<dbReference type="InterPro" id="IPR016162">
    <property type="entry name" value="Ald_DH_N"/>
</dbReference>
<sequence>MSQTLQSIREAAIDGRAKNIIWRQIQLENLQRTLIDNADTIQAAIQQDSAYTSTETAIEYCLTLKCLNENYKSLDIERALKDEYAIARGHDSEAFRDPVGVVYIVPTTHNFFYSIVSAVGAAITAGNCVVIELQITTGPKAISELLQTFLKSSLDHSVIEFVSKRASDEDLSPNHIRLFQEKSQNERQPASSKSLFPLLSSTQAVTIVDRTADLTSAAEAIATARFAYGGNSPYAPDLVLVNEFVKSQFLHVLIQATMDQLSLRMPGGAKSSPSRNSQQTASLIAAEIEGNRASSISSIGEGGLVDVNSRDSQLLQTKIRGYNILLHSVRSLDDAMDLASQNGELLATYTFADAASGKYVSQFVPSRVSFVNQIPFELLIGPSSPETSPVTQSLHIRYPTDLFSIPRPQYILKTPLSQQIQQYLLLEGSSISSKNNNAAIWQKTLISKISKQICATRQKRRPGGQVGFFEQAILLGLGMTGVPILICVGALAYYGLGFALRKFMR</sequence>
<reference evidence="3" key="2">
    <citation type="journal article" date="2014" name="PLoS Genet.">
        <title>Signature gene expression reveals novel clues to the molecular mechanisms of dimorphic transition in Penicillium marneffei.</title>
        <authorList>
            <person name="Yang E."/>
            <person name="Wang G."/>
            <person name="Cai J."/>
            <person name="Woo P.C."/>
            <person name="Lau S.K."/>
            <person name="Yuen K.-Y."/>
            <person name="Chow W.-N."/>
            <person name="Lin X."/>
        </authorList>
    </citation>
    <scope>NUCLEOTIDE SEQUENCE</scope>
    <source>
        <strain evidence="3">PM1</strain>
    </source>
</reference>
<dbReference type="Gene3D" id="3.40.309.10">
    <property type="entry name" value="Aldehyde Dehydrogenase, Chain A, domain 2"/>
    <property type="match status" value="1"/>
</dbReference>
<dbReference type="EMBL" id="JPOX01000100">
    <property type="protein sequence ID" value="KFX40788.1"/>
    <property type="molecule type" value="Genomic_DNA"/>
</dbReference>
<evidence type="ECO:0000259" key="2">
    <source>
        <dbReference type="Pfam" id="PF00171"/>
    </source>
</evidence>
<feature type="transmembrane region" description="Helical" evidence="1">
    <location>
        <begin position="472"/>
        <end position="496"/>
    </location>
</feature>
<dbReference type="PANTHER" id="PTHR43111">
    <property type="entry name" value="ALDEHYDE DEHYDROGENASE B-RELATED"/>
    <property type="match status" value="1"/>
</dbReference>
<gene>
    <name evidence="3" type="ORF">GQ26_1000020</name>
</gene>
<keyword evidence="1" id="KW-1133">Transmembrane helix</keyword>
<keyword evidence="1" id="KW-0812">Transmembrane</keyword>
<evidence type="ECO:0000256" key="1">
    <source>
        <dbReference type="SAM" id="Phobius"/>
    </source>
</evidence>
<dbReference type="PANTHER" id="PTHR43111:SF1">
    <property type="entry name" value="ALDEHYDE DEHYDROGENASE B-RELATED"/>
    <property type="match status" value="1"/>
</dbReference>